<reference evidence="1 2" key="1">
    <citation type="journal article" date="2005" name="Int. J. Syst. Evol. Microbiol.">
        <title>Nitrincola lacisaponensis gen. nov., sp. nov., a novel alkaliphilic bacterium isolated from an alkaline, saline lake.</title>
        <authorList>
            <person name="Dimitriu P.A."/>
            <person name="Shukla S.K."/>
            <person name="Conradt J."/>
            <person name="Marquez M.C."/>
            <person name="Ventosa A."/>
            <person name="Maglia A."/>
            <person name="Peyton B.M."/>
            <person name="Pinkart H.C."/>
            <person name="Mormile M.R."/>
        </authorList>
    </citation>
    <scope>NUCLEOTIDE SEQUENCE [LARGE SCALE GENOMIC DNA]</scope>
    <source>
        <strain evidence="1 2">4CA</strain>
    </source>
</reference>
<dbReference type="Proteomes" id="UP000027318">
    <property type="component" value="Unassembled WGS sequence"/>
</dbReference>
<protein>
    <recommendedName>
        <fullName evidence="3">Mobile element protein</fullName>
    </recommendedName>
</protein>
<name>A0A063Y182_9GAMM</name>
<dbReference type="AlphaFoldDB" id="A0A063Y182"/>
<evidence type="ECO:0008006" key="3">
    <source>
        <dbReference type="Google" id="ProtNLM"/>
    </source>
</evidence>
<dbReference type="STRING" id="267850.ADINL_2966"/>
<comment type="caution">
    <text evidence="1">The sequence shown here is derived from an EMBL/GenBank/DDBJ whole genome shotgun (WGS) entry which is preliminary data.</text>
</comment>
<organism evidence="1 2">
    <name type="scientific">Nitrincola lacisaponensis</name>
    <dbReference type="NCBI Taxonomy" id="267850"/>
    <lineage>
        <taxon>Bacteria</taxon>
        <taxon>Pseudomonadati</taxon>
        <taxon>Pseudomonadota</taxon>
        <taxon>Gammaproteobacteria</taxon>
        <taxon>Oceanospirillales</taxon>
        <taxon>Oceanospirillaceae</taxon>
        <taxon>Nitrincola</taxon>
    </lineage>
</organism>
<gene>
    <name evidence="1" type="ORF">ADINL_2966</name>
</gene>
<evidence type="ECO:0000313" key="2">
    <source>
        <dbReference type="Proteomes" id="UP000027318"/>
    </source>
</evidence>
<proteinExistence type="predicted"/>
<sequence length="38" mass="4170">MRPIIVVNPINIRRYAQAIGVFAKTDKLDAAVIARFAG</sequence>
<dbReference type="EMBL" id="JMSZ01000042">
    <property type="protein sequence ID" value="KDE38511.1"/>
    <property type="molecule type" value="Genomic_DNA"/>
</dbReference>
<accession>A0A063Y182</accession>
<keyword evidence="2" id="KW-1185">Reference proteome</keyword>
<evidence type="ECO:0000313" key="1">
    <source>
        <dbReference type="EMBL" id="KDE38511.1"/>
    </source>
</evidence>